<dbReference type="EMBL" id="CM029046">
    <property type="protein sequence ID" value="KAG2591989.1"/>
    <property type="molecule type" value="Genomic_DNA"/>
</dbReference>
<organism evidence="2 3">
    <name type="scientific">Panicum virgatum</name>
    <name type="common">Blackwell switchgrass</name>
    <dbReference type="NCBI Taxonomy" id="38727"/>
    <lineage>
        <taxon>Eukaryota</taxon>
        <taxon>Viridiplantae</taxon>
        <taxon>Streptophyta</taxon>
        <taxon>Embryophyta</taxon>
        <taxon>Tracheophyta</taxon>
        <taxon>Spermatophyta</taxon>
        <taxon>Magnoliopsida</taxon>
        <taxon>Liliopsida</taxon>
        <taxon>Poales</taxon>
        <taxon>Poaceae</taxon>
        <taxon>PACMAD clade</taxon>
        <taxon>Panicoideae</taxon>
        <taxon>Panicodae</taxon>
        <taxon>Paniceae</taxon>
        <taxon>Panicinae</taxon>
        <taxon>Panicum</taxon>
        <taxon>Panicum sect. Hiantes</taxon>
    </lineage>
</organism>
<keyword evidence="1" id="KW-1133">Transmembrane helix</keyword>
<accession>A0A8T0S650</accession>
<keyword evidence="3" id="KW-1185">Reference proteome</keyword>
<evidence type="ECO:0000313" key="3">
    <source>
        <dbReference type="Proteomes" id="UP000823388"/>
    </source>
</evidence>
<protein>
    <submittedName>
        <fullName evidence="2">Uncharacterized protein</fullName>
    </submittedName>
</protein>
<evidence type="ECO:0000313" key="2">
    <source>
        <dbReference type="EMBL" id="KAG2591989.1"/>
    </source>
</evidence>
<reference evidence="2" key="1">
    <citation type="submission" date="2020-05" db="EMBL/GenBank/DDBJ databases">
        <title>WGS assembly of Panicum virgatum.</title>
        <authorList>
            <person name="Lovell J.T."/>
            <person name="Jenkins J."/>
            <person name="Shu S."/>
            <person name="Juenger T.E."/>
            <person name="Schmutz J."/>
        </authorList>
    </citation>
    <scope>NUCLEOTIDE SEQUENCE</scope>
    <source>
        <strain evidence="2">AP13</strain>
    </source>
</reference>
<dbReference type="Proteomes" id="UP000823388">
    <property type="component" value="Chromosome 5N"/>
</dbReference>
<evidence type="ECO:0000256" key="1">
    <source>
        <dbReference type="SAM" id="Phobius"/>
    </source>
</evidence>
<comment type="caution">
    <text evidence="2">The sequence shown here is derived from an EMBL/GenBank/DDBJ whole genome shotgun (WGS) entry which is preliminary data.</text>
</comment>
<dbReference type="AlphaFoldDB" id="A0A8T0S650"/>
<feature type="transmembrane region" description="Helical" evidence="1">
    <location>
        <begin position="6"/>
        <end position="26"/>
    </location>
</feature>
<sequence length="123" mass="13320">MRGGGGGVGLAYLIPILSIVLIWCGAMPMQCRLLPHEAVQGSYYSNDTISGASAVNYTSRDNVNSTSRGDDSKVYLKFCTEDFCKLKLCYCCQLMSQPGHITCYGTRDDCTAMCPACNPKCPP</sequence>
<keyword evidence="1" id="KW-0472">Membrane</keyword>
<proteinExistence type="predicted"/>
<keyword evidence="1" id="KW-0812">Transmembrane</keyword>
<name>A0A8T0S650_PANVG</name>
<gene>
    <name evidence="2" type="ORF">PVAP13_5NG517800</name>
</gene>